<dbReference type="Proteomes" id="UP000186917">
    <property type="component" value="Unassembled WGS sequence"/>
</dbReference>
<dbReference type="PANTHER" id="PTHR35586:SF1">
    <property type="entry name" value="SLL1691 PROTEIN"/>
    <property type="match status" value="1"/>
</dbReference>
<dbReference type="EMBL" id="FTOR01000005">
    <property type="protein sequence ID" value="SIT21917.1"/>
    <property type="molecule type" value="Genomic_DNA"/>
</dbReference>
<dbReference type="RefSeq" id="WP_076380047.1">
    <property type="nucleotide sequence ID" value="NZ_AP017422.1"/>
</dbReference>
<proteinExistence type="predicted"/>
<accession>A0A1N7QHD6</accession>
<dbReference type="PANTHER" id="PTHR35586">
    <property type="entry name" value="SLL1691 PROTEIN"/>
    <property type="match status" value="1"/>
</dbReference>
<gene>
    <name evidence="1" type="ORF">SAMN05421788_105209</name>
</gene>
<reference evidence="2" key="1">
    <citation type="submission" date="2017-01" db="EMBL/GenBank/DDBJ databases">
        <authorList>
            <person name="Varghese N."/>
            <person name="Submissions S."/>
        </authorList>
    </citation>
    <scope>NUCLEOTIDE SEQUENCE [LARGE SCALE GENOMIC DNA]</scope>
    <source>
        <strain evidence="2">DSM 21054</strain>
    </source>
</reference>
<evidence type="ECO:0000313" key="1">
    <source>
        <dbReference type="EMBL" id="SIT21917.1"/>
    </source>
</evidence>
<name>A0A1N7QHD6_9BACT</name>
<dbReference type="STRING" id="477680.SAMN05421788_105209"/>
<evidence type="ECO:0000313" key="2">
    <source>
        <dbReference type="Proteomes" id="UP000186917"/>
    </source>
</evidence>
<organism evidence="1 2">
    <name type="scientific">Filimonas lacunae</name>
    <dbReference type="NCBI Taxonomy" id="477680"/>
    <lineage>
        <taxon>Bacteria</taxon>
        <taxon>Pseudomonadati</taxon>
        <taxon>Bacteroidota</taxon>
        <taxon>Chitinophagia</taxon>
        <taxon>Chitinophagales</taxon>
        <taxon>Chitinophagaceae</taxon>
        <taxon>Filimonas</taxon>
    </lineage>
</organism>
<keyword evidence="2" id="KW-1185">Reference proteome</keyword>
<dbReference type="OrthoDB" id="652408at2"/>
<sequence>MNKDDALWKSILEHVFDDFLRFFFKEADTLFDMQREFQYLDKELEQLFPADTSNTPRFVDKLVKVYTKEGKDKWILVHVEVQGYDDKHFAKRMFTYFYRILDKYDKPVTAVAIFTDGNKRFIPSAYCYEFLGTKNTFEFNTYKIIEQDEQQLSEDENPFATIVLTVLLALKKQKGNDENLFRLKYALAKSLLQKQIPRKKIDKLLIFLQFYVHFANPDYNIKFDEAIEVLTNNAKTMGIREFVLDRAEKVGFEKGRVQERQELKHAFVANLLAVGQFTNAQIADLAYTTQEYVEEVKKSLQ</sequence>
<dbReference type="AlphaFoldDB" id="A0A1N7QHD6"/>
<protein>
    <submittedName>
        <fullName evidence="1">Uncharacterized protein</fullName>
    </submittedName>
</protein>